<reference evidence="1 2" key="1">
    <citation type="submission" date="2012-10" db="EMBL/GenBank/DDBJ databases">
        <authorList>
            <person name="Harkins D.M."/>
            <person name="Durkin A.S."/>
            <person name="Brinkac L.M."/>
            <person name="Haft D.H."/>
            <person name="Selengut J.D."/>
            <person name="Sanka R."/>
            <person name="DePew J."/>
            <person name="Purushe J."/>
            <person name="Chanthongthip A."/>
            <person name="Lattana O."/>
            <person name="Phetsouvanh R."/>
            <person name="Newton P.N."/>
            <person name="Vinetz J.M."/>
            <person name="Sutton G.G."/>
            <person name="Nierman W.C."/>
            <person name="Fouts D.E."/>
        </authorList>
    </citation>
    <scope>NUCLEOTIDE SEQUENCE [LARGE SCALE GENOMIC DNA]</scope>
    <source>
        <strain evidence="1 2">UI 12758</strain>
    </source>
</reference>
<sequence length="87" mass="10598">MVVPTLEYYRFNCYKLLFYKLWKFPHFLKLQKILCYLKKILVSQFKVFECTFIFLRITRLELLKNSIATINKTLQSTVSIQRKPIEN</sequence>
<accession>A0A0E2D785</accession>
<evidence type="ECO:0000313" key="2">
    <source>
        <dbReference type="Proteomes" id="UP000001340"/>
    </source>
</evidence>
<dbReference type="Proteomes" id="UP000001340">
    <property type="component" value="Unassembled WGS sequence"/>
</dbReference>
<gene>
    <name evidence="1" type="ORF">LEP1GSC105_2475</name>
</gene>
<proteinExistence type="predicted"/>
<dbReference type="EMBL" id="AHNR02000028">
    <property type="protein sequence ID" value="EKR55868.1"/>
    <property type="molecule type" value="Genomic_DNA"/>
</dbReference>
<organism evidence="1 2">
    <name type="scientific">Leptospira interrogans str. UI 12758</name>
    <dbReference type="NCBI Taxonomy" id="1049938"/>
    <lineage>
        <taxon>Bacteria</taxon>
        <taxon>Pseudomonadati</taxon>
        <taxon>Spirochaetota</taxon>
        <taxon>Spirochaetia</taxon>
        <taxon>Leptospirales</taxon>
        <taxon>Leptospiraceae</taxon>
        <taxon>Leptospira</taxon>
    </lineage>
</organism>
<protein>
    <submittedName>
        <fullName evidence="1">Uncharacterized protein</fullName>
    </submittedName>
</protein>
<name>A0A0E2D785_LEPIR</name>
<evidence type="ECO:0000313" key="1">
    <source>
        <dbReference type="EMBL" id="EKR55868.1"/>
    </source>
</evidence>
<comment type="caution">
    <text evidence="1">The sequence shown here is derived from an EMBL/GenBank/DDBJ whole genome shotgun (WGS) entry which is preliminary data.</text>
</comment>
<dbReference type="AlphaFoldDB" id="A0A0E2D785"/>